<dbReference type="OrthoDB" id="9758472at2"/>
<name>A0A1M6B9R3_9FLAO</name>
<evidence type="ECO:0000256" key="7">
    <source>
        <dbReference type="ARBA" id="ARBA00023237"/>
    </source>
</evidence>
<dbReference type="InterPro" id="IPR000531">
    <property type="entry name" value="Beta-barrel_TonB"/>
</dbReference>
<dbReference type="EMBL" id="FQZH01000001">
    <property type="protein sequence ID" value="SHI45318.1"/>
    <property type="molecule type" value="Genomic_DNA"/>
</dbReference>
<keyword evidence="5 9" id="KW-0798">TonB box</keyword>
<evidence type="ECO:0000256" key="4">
    <source>
        <dbReference type="ARBA" id="ARBA00022692"/>
    </source>
</evidence>
<dbReference type="Pfam" id="PF00593">
    <property type="entry name" value="TonB_dep_Rec_b-barrel"/>
    <property type="match status" value="1"/>
</dbReference>
<comment type="subcellular location">
    <subcellularLocation>
        <location evidence="1 8">Cell outer membrane</location>
        <topology evidence="1 8">Multi-pass membrane protein</topology>
    </subcellularLocation>
</comment>
<dbReference type="Gene3D" id="2.40.170.20">
    <property type="entry name" value="TonB-dependent receptor, beta-barrel domain"/>
    <property type="match status" value="1"/>
</dbReference>
<evidence type="ECO:0000256" key="3">
    <source>
        <dbReference type="ARBA" id="ARBA00022452"/>
    </source>
</evidence>
<dbReference type="InterPro" id="IPR037066">
    <property type="entry name" value="Plug_dom_sf"/>
</dbReference>
<proteinExistence type="inferred from homology"/>
<keyword evidence="6 8" id="KW-0472">Membrane</keyword>
<keyword evidence="13" id="KW-1185">Reference proteome</keyword>
<dbReference type="Pfam" id="PF07715">
    <property type="entry name" value="Plug"/>
    <property type="match status" value="1"/>
</dbReference>
<dbReference type="SUPFAM" id="SSF56935">
    <property type="entry name" value="Porins"/>
    <property type="match status" value="1"/>
</dbReference>
<evidence type="ECO:0000256" key="9">
    <source>
        <dbReference type="RuleBase" id="RU003357"/>
    </source>
</evidence>
<dbReference type="GO" id="GO:0015344">
    <property type="term" value="F:siderophore uptake transmembrane transporter activity"/>
    <property type="evidence" value="ECO:0007669"/>
    <property type="project" value="TreeGrafter"/>
</dbReference>
<dbReference type="GO" id="GO:0044718">
    <property type="term" value="P:siderophore transmembrane transport"/>
    <property type="evidence" value="ECO:0007669"/>
    <property type="project" value="TreeGrafter"/>
</dbReference>
<feature type="domain" description="TonB-dependent receptor plug" evidence="11">
    <location>
        <begin position="48"/>
        <end position="154"/>
    </location>
</feature>
<dbReference type="PANTHER" id="PTHR30069:SF50">
    <property type="entry name" value="TONB-DEPENDENT RECEPTOR HI_1217-RELATED"/>
    <property type="match status" value="1"/>
</dbReference>
<reference evidence="12 13" key="1">
    <citation type="submission" date="2016-11" db="EMBL/GenBank/DDBJ databases">
        <authorList>
            <person name="Jaros S."/>
            <person name="Januszkiewicz K."/>
            <person name="Wedrychowicz H."/>
        </authorList>
    </citation>
    <scope>NUCLEOTIDE SEQUENCE [LARGE SCALE GENOMIC DNA]</scope>
    <source>
        <strain evidence="12 13">DSM 22807</strain>
    </source>
</reference>
<evidence type="ECO:0000256" key="2">
    <source>
        <dbReference type="ARBA" id="ARBA00022448"/>
    </source>
</evidence>
<dbReference type="PANTHER" id="PTHR30069">
    <property type="entry name" value="TONB-DEPENDENT OUTER MEMBRANE RECEPTOR"/>
    <property type="match status" value="1"/>
</dbReference>
<keyword evidence="7 8" id="KW-0998">Cell outer membrane</keyword>
<evidence type="ECO:0000256" key="6">
    <source>
        <dbReference type="ARBA" id="ARBA00023136"/>
    </source>
</evidence>
<evidence type="ECO:0000259" key="10">
    <source>
        <dbReference type="Pfam" id="PF00593"/>
    </source>
</evidence>
<dbReference type="InterPro" id="IPR012910">
    <property type="entry name" value="Plug_dom"/>
</dbReference>
<dbReference type="CDD" id="cd01347">
    <property type="entry name" value="ligand_gated_channel"/>
    <property type="match status" value="1"/>
</dbReference>
<keyword evidence="2 8" id="KW-0813">Transport</keyword>
<dbReference type="Gene3D" id="2.170.130.10">
    <property type="entry name" value="TonB-dependent receptor, plug domain"/>
    <property type="match status" value="1"/>
</dbReference>
<dbReference type="GO" id="GO:0009279">
    <property type="term" value="C:cell outer membrane"/>
    <property type="evidence" value="ECO:0007669"/>
    <property type="project" value="UniProtKB-SubCell"/>
</dbReference>
<comment type="similarity">
    <text evidence="8 9">Belongs to the TonB-dependent receptor family.</text>
</comment>
<protein>
    <submittedName>
        <fullName evidence="12">Vitamin B12 transporter</fullName>
    </submittedName>
</protein>
<keyword evidence="4 8" id="KW-0812">Transmembrane</keyword>
<dbReference type="AlphaFoldDB" id="A0A1M6B9R3"/>
<evidence type="ECO:0000256" key="5">
    <source>
        <dbReference type="ARBA" id="ARBA00023077"/>
    </source>
</evidence>
<keyword evidence="3 8" id="KW-1134">Transmembrane beta strand</keyword>
<accession>A0A1M6B9R3</accession>
<evidence type="ECO:0000313" key="13">
    <source>
        <dbReference type="Proteomes" id="UP000184232"/>
    </source>
</evidence>
<dbReference type="STRING" id="683124.SAMN05444337_0037"/>
<organism evidence="12 13">
    <name type="scientific">Flavobacterium haoranii</name>
    <dbReference type="NCBI Taxonomy" id="683124"/>
    <lineage>
        <taxon>Bacteria</taxon>
        <taxon>Pseudomonadati</taxon>
        <taxon>Bacteroidota</taxon>
        <taxon>Flavobacteriia</taxon>
        <taxon>Flavobacteriales</taxon>
        <taxon>Flavobacteriaceae</taxon>
        <taxon>Flavobacterium</taxon>
    </lineage>
</organism>
<sequence>MNQKFIYASILALAANASLCAQEKDSLQINQLKEVVVSDTKFEQKRENSGKIIEVITAEDLQKKQGQSLANVLSQVAGVEVNGSQSFSGKNQGVYVRGGRNRQVAIYIDGVPVSDASMINLEYDLRLIPVEQIEKIEVLKGSSSTLYGTGAATAVINITLKKASQDKVSGNAYWNVGTLNNQEKSAIDANDFEQGLAFNGTLKKFNYVTMINSKENKNFSEARGENYEGDSFSRINVIQKFGYKFNDKFALTLFGNYDKFKNTYDNPYGGASSSSDDLNNRSASEQFRAGLNASYKYNKGELLVNTSAATIDRNSAISNTWAGTVDSYNYSSRNANVDIINKYNVLSSLYILTGVQAQYFDMEQKDAYTDVTNNFAHFNIVDPYVTAVYNSKFGLNVNAGARLNIHSEYGNQVVYNFNPSYKFSNLPVRILSSYSTAYITPSLYQVYGPYGNLDLKPEENATAEAGFETILLDNKFVLNAVAFYREEKNKVDFFTDINWNSFYINYDNKINAKGAEVNVTYKPVDLFNIKANYTFTQVEDVVGLLIPKHKVNAEINSQITSRFNSVIGFQYFSNRKDAYYDNDTYATTRINLDAYSLINATLNYNLIKDRLNIFGSVTNIFNEDYVESIGYNTRGRNFKLGLNFKF</sequence>
<gene>
    <name evidence="12" type="ORF">SAMN05444337_0037</name>
</gene>
<dbReference type="RefSeq" id="WP_072780289.1">
    <property type="nucleotide sequence ID" value="NZ_FQZH01000001.1"/>
</dbReference>
<evidence type="ECO:0000259" key="11">
    <source>
        <dbReference type="Pfam" id="PF07715"/>
    </source>
</evidence>
<evidence type="ECO:0000256" key="1">
    <source>
        <dbReference type="ARBA" id="ARBA00004571"/>
    </source>
</evidence>
<dbReference type="InterPro" id="IPR039426">
    <property type="entry name" value="TonB-dep_rcpt-like"/>
</dbReference>
<evidence type="ECO:0000256" key="8">
    <source>
        <dbReference type="PROSITE-ProRule" id="PRU01360"/>
    </source>
</evidence>
<dbReference type="InterPro" id="IPR036942">
    <property type="entry name" value="Beta-barrel_TonB_sf"/>
</dbReference>
<feature type="domain" description="TonB-dependent receptor-like beta-barrel" evidence="10">
    <location>
        <begin position="182"/>
        <end position="620"/>
    </location>
</feature>
<evidence type="ECO:0000313" key="12">
    <source>
        <dbReference type="EMBL" id="SHI45318.1"/>
    </source>
</evidence>
<dbReference type="PROSITE" id="PS52016">
    <property type="entry name" value="TONB_DEPENDENT_REC_3"/>
    <property type="match status" value="1"/>
</dbReference>
<dbReference type="Proteomes" id="UP000184232">
    <property type="component" value="Unassembled WGS sequence"/>
</dbReference>